<evidence type="ECO:0000256" key="7">
    <source>
        <dbReference type="SAM" id="MobiDB-lite"/>
    </source>
</evidence>
<dbReference type="InterPro" id="IPR050448">
    <property type="entry name" value="OpgB/LTA_synthase_biosynth"/>
</dbReference>
<feature type="region of interest" description="Disordered" evidence="7">
    <location>
        <begin position="239"/>
        <end position="261"/>
    </location>
</feature>
<accession>A0A1G8LDL8</accession>
<feature type="transmembrane region" description="Helical" evidence="8">
    <location>
        <begin position="21"/>
        <end position="38"/>
    </location>
</feature>
<protein>
    <submittedName>
        <fullName evidence="10">Phosphoglycerol transferase MdoB</fullName>
    </submittedName>
</protein>
<evidence type="ECO:0000256" key="8">
    <source>
        <dbReference type="SAM" id="Phobius"/>
    </source>
</evidence>
<dbReference type="AlphaFoldDB" id="A0A1G8LDL8"/>
<comment type="subcellular location">
    <subcellularLocation>
        <location evidence="1">Cell membrane</location>
        <topology evidence="1">Multi-pass membrane protein</topology>
    </subcellularLocation>
</comment>
<evidence type="ECO:0000313" key="11">
    <source>
        <dbReference type="Proteomes" id="UP000183255"/>
    </source>
</evidence>
<dbReference type="GO" id="GO:0005886">
    <property type="term" value="C:plasma membrane"/>
    <property type="evidence" value="ECO:0007669"/>
    <property type="project" value="UniProtKB-SubCell"/>
</dbReference>
<dbReference type="CDD" id="cd16015">
    <property type="entry name" value="LTA_synthase"/>
    <property type="match status" value="1"/>
</dbReference>
<keyword evidence="3" id="KW-1003">Cell membrane</keyword>
<dbReference type="Proteomes" id="UP000183255">
    <property type="component" value="Unassembled WGS sequence"/>
</dbReference>
<evidence type="ECO:0000256" key="5">
    <source>
        <dbReference type="ARBA" id="ARBA00022989"/>
    </source>
</evidence>
<dbReference type="Gene3D" id="3.40.720.10">
    <property type="entry name" value="Alkaline Phosphatase, subunit A"/>
    <property type="match status" value="1"/>
</dbReference>
<proteinExistence type="predicted"/>
<feature type="transmembrane region" description="Helical" evidence="8">
    <location>
        <begin position="168"/>
        <end position="187"/>
    </location>
</feature>
<evidence type="ECO:0000256" key="3">
    <source>
        <dbReference type="ARBA" id="ARBA00022475"/>
    </source>
</evidence>
<dbReference type="InterPro" id="IPR017850">
    <property type="entry name" value="Alkaline_phosphatase_core_sf"/>
</dbReference>
<dbReference type="Gene3D" id="3.30.1120.170">
    <property type="match status" value="1"/>
</dbReference>
<organism evidence="10 11">
    <name type="scientific">Proteiniclasticum ruminis</name>
    <dbReference type="NCBI Taxonomy" id="398199"/>
    <lineage>
        <taxon>Bacteria</taxon>
        <taxon>Bacillati</taxon>
        <taxon>Bacillota</taxon>
        <taxon>Clostridia</taxon>
        <taxon>Eubacteriales</taxon>
        <taxon>Clostridiaceae</taxon>
        <taxon>Proteiniclasticum</taxon>
    </lineage>
</organism>
<dbReference type="Pfam" id="PF00884">
    <property type="entry name" value="Sulfatase"/>
    <property type="match status" value="1"/>
</dbReference>
<evidence type="ECO:0000259" key="9">
    <source>
        <dbReference type="Pfam" id="PF00884"/>
    </source>
</evidence>
<dbReference type="SUPFAM" id="SSF53649">
    <property type="entry name" value="Alkaline phosphatase-like"/>
    <property type="match status" value="1"/>
</dbReference>
<keyword evidence="5 8" id="KW-1133">Transmembrane helix</keyword>
<feature type="compositionally biased region" description="Acidic residues" evidence="7">
    <location>
        <begin position="243"/>
        <end position="260"/>
    </location>
</feature>
<feature type="domain" description="Sulfatase N-terminal" evidence="9">
    <location>
        <begin position="323"/>
        <end position="590"/>
    </location>
</feature>
<evidence type="ECO:0000313" key="10">
    <source>
        <dbReference type="EMBL" id="SDI53745.1"/>
    </source>
</evidence>
<feature type="transmembrane region" description="Helical" evidence="8">
    <location>
        <begin position="124"/>
        <end position="148"/>
    </location>
</feature>
<keyword evidence="4 8" id="KW-0812">Transmembrane</keyword>
<evidence type="ECO:0000256" key="1">
    <source>
        <dbReference type="ARBA" id="ARBA00004651"/>
    </source>
</evidence>
<feature type="transmembrane region" description="Helical" evidence="8">
    <location>
        <begin position="80"/>
        <end position="99"/>
    </location>
</feature>
<sequence length="678" mass="77605">MQERQINRRTSRRKTHHFEGIQVLIYLWVSVIIFELFLRTQTESGFFNEGIFYSLLLSSALVFLFYLLSTFLPKKAKKVFLGFFLGFMTLLFASQLIYYKIFKTFYTVFSAKNGGQVLEFINDILFAMGKNALGLLLLFVPLLGYILLSVKGKNLKTRYQHTWFERGFIGVLMILFFGSALLGINLGNQDVNSAYDLYYRNNYPVASVNKLGLLTSMRLDLQRTIFGFEQVLAPPPPKVEIPDVAEEPESPVQEGTEEEPAPVYEEQVADIDFEKLIVEEANENLKNMHIYFSERTPTKENEYTGMFEGYNLILITAEAYSHYSIDKELTPTLYKLANEGFRFTNFYNPIWGVSTSDGEYVATTGLIPKSGVWSMFKSGSISMPYAMGNQLKPLGYKTMAYHNHTFDYYERDISHPNLGYEYKGLGNGLNVRKTWPESDLEMMELTTDEYMKDEPFHAYYMTVSGHMRYDFNGNYIAFKNRDLVSQLPYGVGGKAYMATQIELDKALEHLLAKLEEYGVADKTLIAMSADHYPYGLEKADIDELAGHTVEENFELYKSSFILYAKGMEPVTIDRPVSSLDIIPTISNLMNTDFDSRLLMGVDMLSDAPPKVIFNDRSFITDVGRYNATKGVFTVNPGVTMTEDEKETYRKAVSSEIERQFYYSAMILDTDYYGKVLGK</sequence>
<feature type="transmembrane region" description="Helical" evidence="8">
    <location>
        <begin position="50"/>
        <end position="68"/>
    </location>
</feature>
<evidence type="ECO:0000256" key="4">
    <source>
        <dbReference type="ARBA" id="ARBA00022692"/>
    </source>
</evidence>
<name>A0A1G8LDL8_9CLOT</name>
<evidence type="ECO:0000256" key="2">
    <source>
        <dbReference type="ARBA" id="ARBA00004936"/>
    </source>
</evidence>
<reference evidence="10 11" key="1">
    <citation type="submission" date="2016-10" db="EMBL/GenBank/DDBJ databases">
        <authorList>
            <person name="de Groot N.N."/>
        </authorList>
    </citation>
    <scope>NUCLEOTIDE SEQUENCE [LARGE SCALE GENOMIC DNA]</scope>
    <source>
        <strain evidence="10 11">CGMCC 1.5058</strain>
    </source>
</reference>
<gene>
    <name evidence="10" type="ORF">SAMN05421804_10353</name>
</gene>
<keyword evidence="10" id="KW-0808">Transferase</keyword>
<dbReference type="PANTHER" id="PTHR47371">
    <property type="entry name" value="LIPOTEICHOIC ACID SYNTHASE"/>
    <property type="match status" value="1"/>
</dbReference>
<keyword evidence="6 8" id="KW-0472">Membrane</keyword>
<dbReference type="GO" id="GO:0016740">
    <property type="term" value="F:transferase activity"/>
    <property type="evidence" value="ECO:0007669"/>
    <property type="project" value="UniProtKB-KW"/>
</dbReference>
<evidence type="ECO:0000256" key="6">
    <source>
        <dbReference type="ARBA" id="ARBA00023136"/>
    </source>
</evidence>
<dbReference type="EMBL" id="FNDZ01000003">
    <property type="protein sequence ID" value="SDI53745.1"/>
    <property type="molecule type" value="Genomic_DNA"/>
</dbReference>
<dbReference type="PANTHER" id="PTHR47371:SF3">
    <property type="entry name" value="PHOSPHOGLYCEROL TRANSFERASE I"/>
    <property type="match status" value="1"/>
</dbReference>
<comment type="pathway">
    <text evidence="2">Cell wall biogenesis; lipoteichoic acid biosynthesis.</text>
</comment>
<dbReference type="InterPro" id="IPR000917">
    <property type="entry name" value="Sulfatase_N"/>
</dbReference>